<feature type="transmembrane region" description="Helical" evidence="1">
    <location>
        <begin position="75"/>
        <end position="101"/>
    </location>
</feature>
<dbReference type="Gene3D" id="3.90.226.10">
    <property type="entry name" value="2-enoyl-CoA Hydratase, Chain A, domain 1"/>
    <property type="match status" value="1"/>
</dbReference>
<dbReference type="STRING" id="1797110.A3841_05025"/>
<dbReference type="Proteomes" id="UP000186551">
    <property type="component" value="Unassembled WGS sequence"/>
</dbReference>
<proteinExistence type="predicted"/>
<dbReference type="InterPro" id="IPR029045">
    <property type="entry name" value="ClpP/crotonase-like_dom_sf"/>
</dbReference>
<dbReference type="OrthoDB" id="5480566at2"/>
<dbReference type="SUPFAM" id="SSF52096">
    <property type="entry name" value="ClpP/crotonase"/>
    <property type="match status" value="1"/>
</dbReference>
<gene>
    <name evidence="2" type="ORF">A3841_05025</name>
</gene>
<evidence type="ECO:0000313" key="3">
    <source>
        <dbReference type="Proteomes" id="UP000186551"/>
    </source>
</evidence>
<organism evidence="2 3">
    <name type="scientific">Pontibacter flavimaris</name>
    <dbReference type="NCBI Taxonomy" id="1797110"/>
    <lineage>
        <taxon>Bacteria</taxon>
        <taxon>Pseudomonadati</taxon>
        <taxon>Bacteroidota</taxon>
        <taxon>Cytophagia</taxon>
        <taxon>Cytophagales</taxon>
        <taxon>Hymenobacteraceae</taxon>
        <taxon>Pontibacter</taxon>
    </lineage>
</organism>
<dbReference type="RefSeq" id="WP_139308006.1">
    <property type="nucleotide sequence ID" value="NZ_LVWA01000012.1"/>
</dbReference>
<keyword evidence="1" id="KW-0472">Membrane</keyword>
<keyword evidence="1" id="KW-0812">Transmembrane</keyword>
<reference evidence="2 3" key="1">
    <citation type="submission" date="2016-03" db="EMBL/GenBank/DDBJ databases">
        <title>Genome sequence of Pontibacter sp. nov., of the family cytophagaceae, isolated from marine sediment of the Yellow Sea, China.</title>
        <authorList>
            <person name="Zhang G."/>
            <person name="Zhang R."/>
        </authorList>
    </citation>
    <scope>NUCLEOTIDE SEQUENCE [LARGE SCALE GENOMIC DNA]</scope>
    <source>
        <strain evidence="2 3">S10-8</strain>
    </source>
</reference>
<keyword evidence="1" id="KW-1133">Transmembrane helix</keyword>
<dbReference type="EMBL" id="LVWA01000012">
    <property type="protein sequence ID" value="OKL38520.1"/>
    <property type="molecule type" value="Genomic_DNA"/>
</dbReference>
<dbReference type="AlphaFoldDB" id="A0A1Q5P8D3"/>
<name>A0A1Q5P8D3_9BACT</name>
<protein>
    <submittedName>
        <fullName evidence="2">Uncharacterized protein</fullName>
    </submittedName>
</protein>
<comment type="caution">
    <text evidence="2">The sequence shown here is derived from an EMBL/GenBank/DDBJ whole genome shotgun (WGS) entry which is preliminary data.</text>
</comment>
<keyword evidence="3" id="KW-1185">Reference proteome</keyword>
<accession>A0A1Q5P8D3</accession>
<evidence type="ECO:0000313" key="2">
    <source>
        <dbReference type="EMBL" id="OKL38520.1"/>
    </source>
</evidence>
<sequence length="113" mass="12387">MNYETCRGGEILSAAPSLKYYGVVAYLNPGPFSSAEADGEERFKDFIDSSFADINSRDTKCLVVDLRNNSGGHNAYIAIVLIWQLILLIVMETPCATLEIGGYAMSSLKRKSI</sequence>
<evidence type="ECO:0000256" key="1">
    <source>
        <dbReference type="SAM" id="Phobius"/>
    </source>
</evidence>